<keyword evidence="6 8" id="KW-0804">Transcription</keyword>
<protein>
    <recommendedName>
        <fullName evidence="8">Mediator of RNA polymerase II transcription subunit 8</fullName>
    </recommendedName>
    <alternativeName>
        <fullName evidence="8">Mediator complex subunit 8</fullName>
    </alternativeName>
</protein>
<dbReference type="GO" id="GO:0070847">
    <property type="term" value="C:core mediator complex"/>
    <property type="evidence" value="ECO:0007669"/>
    <property type="project" value="TreeGrafter"/>
</dbReference>
<feature type="coiled-coil region" evidence="9">
    <location>
        <begin position="2"/>
        <end position="36"/>
    </location>
</feature>
<evidence type="ECO:0000313" key="10">
    <source>
        <dbReference type="EMBL" id="KOB75295.1"/>
    </source>
</evidence>
<evidence type="ECO:0000256" key="3">
    <source>
        <dbReference type="ARBA" id="ARBA00011837"/>
    </source>
</evidence>
<comment type="similarity">
    <text evidence="2 8">Belongs to the Mediator complex subunit 8 family.</text>
</comment>
<dbReference type="EMBL" id="JTDY01000955">
    <property type="protein sequence ID" value="KOB75295.1"/>
    <property type="molecule type" value="Genomic_DNA"/>
</dbReference>
<evidence type="ECO:0000256" key="8">
    <source>
        <dbReference type="RuleBase" id="RU364144"/>
    </source>
</evidence>
<dbReference type="GO" id="GO:0000978">
    <property type="term" value="F:RNA polymerase II cis-regulatory region sequence-specific DNA binding"/>
    <property type="evidence" value="ECO:0007669"/>
    <property type="project" value="TreeGrafter"/>
</dbReference>
<evidence type="ECO:0000256" key="2">
    <source>
        <dbReference type="ARBA" id="ARBA00005716"/>
    </source>
</evidence>
<dbReference type="GO" id="GO:0016592">
    <property type="term" value="C:mediator complex"/>
    <property type="evidence" value="ECO:0007669"/>
    <property type="project" value="InterPro"/>
</dbReference>
<dbReference type="Proteomes" id="UP000037510">
    <property type="component" value="Unassembled WGS sequence"/>
</dbReference>
<sequence length="241" mass="26470">MMQHQQREEKQLEATIQAILNRVNDLKTAIQALITKLETEYETINWPTFLDNYAILSGHLTGLSKILQAELAASLRSRIVLPLQLGCERDEALARLTEGRVPACTHDLVPDLLRTKPEPQAEQRLQQFNHKAIAQFTKVVSHVWELISKGREDWEGESMRSAGMQPTHSMADTHALVTAVGTGKGLRPGIQSVMPQGVGGPGMGPRGPTPQMGPAVTSLPKAPSAIKTNIKAANQIHPYQR</sequence>
<comment type="subunit">
    <text evidence="3 8">Component of the Mediator complex.</text>
</comment>
<dbReference type="InterPro" id="IPR019364">
    <property type="entry name" value="Mediatior_Med8_fun/met"/>
</dbReference>
<comment type="caution">
    <text evidence="10">The sequence shown here is derived from an EMBL/GenBank/DDBJ whole genome shotgun (WGS) entry which is preliminary data.</text>
</comment>
<gene>
    <name evidence="8" type="primary">MED8</name>
    <name evidence="10" type="ORF">OBRU01_07735</name>
</gene>
<dbReference type="OrthoDB" id="150687at2759"/>
<reference evidence="10 11" key="1">
    <citation type="journal article" date="2015" name="Genome Biol. Evol.">
        <title>The genome of winter moth (Operophtera brumata) provides a genomic perspective on sexual dimorphism and phenology.</title>
        <authorList>
            <person name="Derks M.F."/>
            <person name="Smit S."/>
            <person name="Salis L."/>
            <person name="Schijlen E."/>
            <person name="Bossers A."/>
            <person name="Mateman C."/>
            <person name="Pijl A.S."/>
            <person name="de Ridder D."/>
            <person name="Groenen M.A."/>
            <person name="Visser M.E."/>
            <person name="Megens H.J."/>
        </authorList>
    </citation>
    <scope>NUCLEOTIDE SEQUENCE [LARGE SCALE GENOMIC DNA]</scope>
    <source>
        <strain evidence="10">WM2013NL</strain>
        <tissue evidence="10">Head and thorax</tissue>
    </source>
</reference>
<keyword evidence="7 8" id="KW-0539">Nucleus</keyword>
<organism evidence="10 11">
    <name type="scientific">Operophtera brumata</name>
    <name type="common">Winter moth</name>
    <name type="synonym">Phalaena brumata</name>
    <dbReference type="NCBI Taxonomy" id="104452"/>
    <lineage>
        <taxon>Eukaryota</taxon>
        <taxon>Metazoa</taxon>
        <taxon>Ecdysozoa</taxon>
        <taxon>Arthropoda</taxon>
        <taxon>Hexapoda</taxon>
        <taxon>Insecta</taxon>
        <taxon>Pterygota</taxon>
        <taxon>Neoptera</taxon>
        <taxon>Endopterygota</taxon>
        <taxon>Lepidoptera</taxon>
        <taxon>Glossata</taxon>
        <taxon>Ditrysia</taxon>
        <taxon>Geometroidea</taxon>
        <taxon>Geometridae</taxon>
        <taxon>Larentiinae</taxon>
        <taxon>Operophtera</taxon>
    </lineage>
</organism>
<evidence type="ECO:0000256" key="5">
    <source>
        <dbReference type="ARBA" id="ARBA00023159"/>
    </source>
</evidence>
<dbReference type="PANTHER" id="PTHR13074:SF9">
    <property type="entry name" value="MEDIATOR OF RNA POLYMERASE II TRANSCRIPTION SUBUNIT 8"/>
    <property type="match status" value="1"/>
</dbReference>
<dbReference type="AlphaFoldDB" id="A0A0L7LIQ4"/>
<name>A0A0L7LIQ4_OPEBR</name>
<comment type="subcellular location">
    <subcellularLocation>
        <location evidence="1 8">Nucleus</location>
    </subcellularLocation>
</comment>
<proteinExistence type="inferred from homology"/>
<accession>A0A0L7LIQ4</accession>
<evidence type="ECO:0000256" key="4">
    <source>
        <dbReference type="ARBA" id="ARBA00023015"/>
    </source>
</evidence>
<dbReference type="GO" id="GO:0006357">
    <property type="term" value="P:regulation of transcription by RNA polymerase II"/>
    <property type="evidence" value="ECO:0007669"/>
    <property type="project" value="InterPro"/>
</dbReference>
<evidence type="ECO:0000256" key="9">
    <source>
        <dbReference type="SAM" id="Coils"/>
    </source>
</evidence>
<keyword evidence="4 8" id="KW-0805">Transcription regulation</keyword>
<dbReference type="STRING" id="104452.A0A0L7LIQ4"/>
<evidence type="ECO:0000313" key="11">
    <source>
        <dbReference type="Proteomes" id="UP000037510"/>
    </source>
</evidence>
<dbReference type="Gene3D" id="1.20.58.1710">
    <property type="match status" value="1"/>
</dbReference>
<keyword evidence="9" id="KW-0175">Coiled coil</keyword>
<comment type="function">
    <text evidence="8">Component of the Mediator complex, a coactivator involved in the regulated transcription of nearly all RNA polymerase II-dependent genes. Mediator functions as a bridge to convey information from gene-specific regulatory proteins to the basal RNA polymerase II transcription machinery. Mediator is recruited to promoters by direct interactions with regulatory proteins and serves as a scaffold for the assembly of a functional preinitiation complex with RNA polymerase II and the general transcription factors.</text>
</comment>
<keyword evidence="11" id="KW-1185">Reference proteome</keyword>
<dbReference type="PANTHER" id="PTHR13074">
    <property type="entry name" value="MEDIATOR OF RNA POLYMERASE II TRANSCRIPTION SUBUNIT 8"/>
    <property type="match status" value="1"/>
</dbReference>
<evidence type="ECO:0000256" key="6">
    <source>
        <dbReference type="ARBA" id="ARBA00023163"/>
    </source>
</evidence>
<dbReference type="Pfam" id="PF10232">
    <property type="entry name" value="Med8"/>
    <property type="match status" value="1"/>
</dbReference>
<evidence type="ECO:0000256" key="7">
    <source>
        <dbReference type="ARBA" id="ARBA00023242"/>
    </source>
</evidence>
<dbReference type="GO" id="GO:0003712">
    <property type="term" value="F:transcription coregulator activity"/>
    <property type="evidence" value="ECO:0007669"/>
    <property type="project" value="InterPro"/>
</dbReference>
<keyword evidence="5 8" id="KW-0010">Activator</keyword>
<evidence type="ECO:0000256" key="1">
    <source>
        <dbReference type="ARBA" id="ARBA00004123"/>
    </source>
</evidence>